<dbReference type="STRING" id="400727.A0A2T7NZF2"/>
<dbReference type="SUPFAM" id="SSF53474">
    <property type="entry name" value="alpha/beta-Hydrolases"/>
    <property type="match status" value="1"/>
</dbReference>
<evidence type="ECO:0000259" key="2">
    <source>
        <dbReference type="Pfam" id="PF07859"/>
    </source>
</evidence>
<dbReference type="Gene3D" id="3.40.50.1820">
    <property type="entry name" value="alpha/beta hydrolase"/>
    <property type="match status" value="2"/>
</dbReference>
<accession>A0A2T7NZF2</accession>
<dbReference type="OrthoDB" id="408631at2759"/>
<keyword evidence="1" id="KW-0378">Hydrolase</keyword>
<dbReference type="InterPro" id="IPR029058">
    <property type="entry name" value="AB_hydrolase_fold"/>
</dbReference>
<feature type="domain" description="Alpha/beta hydrolase fold-3" evidence="2">
    <location>
        <begin position="164"/>
        <end position="271"/>
    </location>
</feature>
<comment type="caution">
    <text evidence="3">The sequence shown here is derived from an EMBL/GenBank/DDBJ whole genome shotgun (WGS) entry which is preliminary data.</text>
</comment>
<evidence type="ECO:0000313" key="3">
    <source>
        <dbReference type="EMBL" id="PVD26540.1"/>
    </source>
</evidence>
<proteinExistence type="predicted"/>
<dbReference type="GO" id="GO:0016787">
    <property type="term" value="F:hydrolase activity"/>
    <property type="evidence" value="ECO:0007669"/>
    <property type="project" value="UniProtKB-KW"/>
</dbReference>
<dbReference type="InterPro" id="IPR013094">
    <property type="entry name" value="AB_hydrolase_3"/>
</dbReference>
<dbReference type="PANTHER" id="PTHR48081">
    <property type="entry name" value="AB HYDROLASE SUPERFAMILY PROTEIN C4A8.06C"/>
    <property type="match status" value="1"/>
</dbReference>
<protein>
    <recommendedName>
        <fullName evidence="2">Alpha/beta hydrolase fold-3 domain-containing protein</fullName>
    </recommendedName>
</protein>
<dbReference type="InterPro" id="IPR050300">
    <property type="entry name" value="GDXG_lipolytic_enzyme"/>
</dbReference>
<dbReference type="Pfam" id="PF07859">
    <property type="entry name" value="Abhydrolase_3"/>
    <property type="match status" value="2"/>
</dbReference>
<dbReference type="PANTHER" id="PTHR48081:SF8">
    <property type="entry name" value="ALPHA_BETA HYDROLASE FOLD-3 DOMAIN-CONTAINING PROTEIN-RELATED"/>
    <property type="match status" value="1"/>
</dbReference>
<dbReference type="EMBL" id="PZQS01000008">
    <property type="protein sequence ID" value="PVD26540.1"/>
    <property type="molecule type" value="Genomic_DNA"/>
</dbReference>
<gene>
    <name evidence="3" type="ORF">C0Q70_14217</name>
</gene>
<keyword evidence="4" id="KW-1185">Reference proteome</keyword>
<dbReference type="Proteomes" id="UP000245119">
    <property type="component" value="Linkage Group LG8"/>
</dbReference>
<evidence type="ECO:0000256" key="1">
    <source>
        <dbReference type="ARBA" id="ARBA00022801"/>
    </source>
</evidence>
<evidence type="ECO:0000313" key="4">
    <source>
        <dbReference type="Proteomes" id="UP000245119"/>
    </source>
</evidence>
<feature type="domain" description="Alpha/beta hydrolase fold-3" evidence="2">
    <location>
        <begin position="95"/>
        <end position="163"/>
    </location>
</feature>
<sequence>MGDLEAWGQVASRYTIHQETLTYFRRLKGLGFKRAEEQTPEELRAFSLRRSELFGGHVDFCGSEIEYFASSLNSQIRVPVTVYKSFDVSQVPAILVFFHGGGLVSSSRCAYATTFKKLAKCARCLVVGVEYRLAPEDRVPAAFHDCRCATEWILGNKELVGGHPDSKIAIYPFTDLTLSAPSYSEFVDTPGLNTNTIKWFMKQFLENEDQVTDPVVSPYFRPSFIGLPPALVILAELDPIRDDGLAYAKKMQEAGVPTDILVVHGAPHVFFHLPGHFKELCREPYEKIVEFVQRFQT</sequence>
<organism evidence="3 4">
    <name type="scientific">Pomacea canaliculata</name>
    <name type="common">Golden apple snail</name>
    <dbReference type="NCBI Taxonomy" id="400727"/>
    <lineage>
        <taxon>Eukaryota</taxon>
        <taxon>Metazoa</taxon>
        <taxon>Spiralia</taxon>
        <taxon>Lophotrochozoa</taxon>
        <taxon>Mollusca</taxon>
        <taxon>Gastropoda</taxon>
        <taxon>Caenogastropoda</taxon>
        <taxon>Architaenioglossa</taxon>
        <taxon>Ampullarioidea</taxon>
        <taxon>Ampullariidae</taxon>
        <taxon>Pomacea</taxon>
    </lineage>
</organism>
<dbReference type="AlphaFoldDB" id="A0A2T7NZF2"/>
<name>A0A2T7NZF2_POMCA</name>
<reference evidence="3 4" key="1">
    <citation type="submission" date="2018-04" db="EMBL/GenBank/DDBJ databases">
        <title>The genome of golden apple snail Pomacea canaliculata provides insight into stress tolerance and invasive adaptation.</title>
        <authorList>
            <person name="Liu C."/>
            <person name="Liu B."/>
            <person name="Ren Y."/>
            <person name="Zhang Y."/>
            <person name="Wang H."/>
            <person name="Li S."/>
            <person name="Jiang F."/>
            <person name="Yin L."/>
            <person name="Zhang G."/>
            <person name="Qian W."/>
            <person name="Fan W."/>
        </authorList>
    </citation>
    <scope>NUCLEOTIDE SEQUENCE [LARGE SCALE GENOMIC DNA]</scope>
    <source>
        <strain evidence="3">SZHN2017</strain>
        <tissue evidence="3">Muscle</tissue>
    </source>
</reference>